<dbReference type="SFLD" id="SFLDG00002">
    <property type="entry name" value="C1.7:_P-type_atpase_like"/>
    <property type="match status" value="1"/>
</dbReference>
<gene>
    <name evidence="21" type="primary">mgtA</name>
    <name evidence="21" type="ORF">U729_677</name>
</gene>
<dbReference type="InterPro" id="IPR008250">
    <property type="entry name" value="ATPase_P-typ_transduc_dom_A_sf"/>
</dbReference>
<evidence type="ECO:0000256" key="19">
    <source>
        <dbReference type="SAM" id="Phobius"/>
    </source>
</evidence>
<dbReference type="Pfam" id="PF00689">
    <property type="entry name" value="Cation_ATPase_C"/>
    <property type="match status" value="1"/>
</dbReference>
<dbReference type="Proteomes" id="UP000030635">
    <property type="component" value="Chromosome"/>
</dbReference>
<evidence type="ECO:0000256" key="15">
    <source>
        <dbReference type="ARBA" id="ARBA00023136"/>
    </source>
</evidence>
<dbReference type="SFLD" id="SFLDF00027">
    <property type="entry name" value="p-type_atpase"/>
    <property type="match status" value="1"/>
</dbReference>
<keyword evidence="9 19" id="KW-0812">Transmembrane</keyword>
<dbReference type="Gene3D" id="3.40.1110.10">
    <property type="entry name" value="Calcium-transporting ATPase, cytoplasmic domain N"/>
    <property type="match status" value="1"/>
</dbReference>
<dbReference type="GO" id="GO:0005524">
    <property type="term" value="F:ATP binding"/>
    <property type="evidence" value="ECO:0007669"/>
    <property type="project" value="UniProtKB-KW"/>
</dbReference>
<dbReference type="NCBIfam" id="TIGR01494">
    <property type="entry name" value="ATPase_P-type"/>
    <property type="match status" value="3"/>
</dbReference>
<feature type="transmembrane region" description="Helical" evidence="19">
    <location>
        <begin position="865"/>
        <end position="887"/>
    </location>
</feature>
<dbReference type="PROSITE" id="PS00154">
    <property type="entry name" value="ATPASE_E1_E2"/>
    <property type="match status" value="1"/>
</dbReference>
<dbReference type="InterPro" id="IPR018303">
    <property type="entry name" value="ATPase_P-typ_P_site"/>
</dbReference>
<feature type="transmembrane region" description="Helical" evidence="19">
    <location>
        <begin position="306"/>
        <end position="330"/>
    </location>
</feature>
<evidence type="ECO:0000256" key="5">
    <source>
        <dbReference type="ARBA" id="ARBA00013555"/>
    </source>
</evidence>
<evidence type="ECO:0000256" key="9">
    <source>
        <dbReference type="ARBA" id="ARBA00022692"/>
    </source>
</evidence>
<evidence type="ECO:0000256" key="18">
    <source>
        <dbReference type="SAM" id="Coils"/>
    </source>
</evidence>
<dbReference type="NCBIfam" id="TIGR01524">
    <property type="entry name" value="ATPase-IIIB_Mg"/>
    <property type="match status" value="1"/>
</dbReference>
<dbReference type="InterPro" id="IPR023299">
    <property type="entry name" value="ATPase_P-typ_cyto_dom_N"/>
</dbReference>
<evidence type="ECO:0000256" key="8">
    <source>
        <dbReference type="ARBA" id="ARBA00022553"/>
    </source>
</evidence>
<dbReference type="PANTHER" id="PTHR42861">
    <property type="entry name" value="CALCIUM-TRANSPORTING ATPASE"/>
    <property type="match status" value="1"/>
</dbReference>
<feature type="transmembrane region" description="Helical" evidence="19">
    <location>
        <begin position="78"/>
        <end position="97"/>
    </location>
</feature>
<keyword evidence="15 19" id="KW-0472">Membrane</keyword>
<evidence type="ECO:0000256" key="2">
    <source>
        <dbReference type="ARBA" id="ARBA00004429"/>
    </source>
</evidence>
<sequence length="899" mass="100418">MKKNLLKKIKVEKETNKGFIRERLIQFGLMKDKELLELLETKIDGLTQKEAEKRIEEYGYNEISYGNGITLRKRLFDAFINPFSLVLILLALVSFFTDYVIPNKGDKDLTTVIIITIMVTLSGALRIIQEGKSNKAGEKLKEMIKTTSAVIRDGEESEIPMEEIVVGDIIKLNAGDMIPADVRIISSKDLFISESSMTGESEVVEKFSKLSKQTKNKEILSHFELENLAFMGTNVTSGTATAIVLSTGNDTVLGNMADTITEEREMTNFDKGVNSVSMLLIKFMIIMIPIVFVINGITKGDWLQALLFSISVAVGLTPEMLPMLVTTNLAKGAVRMAKYKTVVKKLNSIQNFGAMDILCTDKTGTLTEDKIVLENHLDIHGNEDIRVLRYGYLNSHFQTGLRNLLDVAILKYGDEEGFNNLANEYEKVDEIPFDFARRRMSVVLKDNKNKTKLITKGAIEEMLEISSYAEYKGEVVDLTDDIKKEILETVNNLNENGMRVIGVAQKNNPSSVESFSIKDESDMVLMGYISFLDPPKESSKYAIEALKDYGVEVKVLTGDNEKVTRYVCKQVGIDVTNILLGSEIEDMTDRELGEKVKITNVFAKLSPAQKARIVSMLKENGHVVGFMGDGINDAPAMRKSDVGISVDTAVDIAKESADIILLEKNLVVLQKGVEEGRKTFANIIKYIKMTASSNFGNIFSILIASAFLPFLPMLPIQLLILNLIYDISCISIPWDNVDREYLKKPRTWDASSIGGFMRWFGPTSSIFDIATYLLMYFVICPKVLGGYYGDPGVNNVLFIALFNAGWFIESLFTQTLVIHLIRTPKVPFVQSIASKSVIISTVFALIIGILIPYTNFGETIGMTSIPIIYFLYLIAIICAYMIVVTIIKKIYIKKYGELL</sequence>
<dbReference type="CDD" id="cd02077">
    <property type="entry name" value="P-type_ATPase_Mg"/>
    <property type="match status" value="1"/>
</dbReference>
<protein>
    <recommendedName>
        <fullName evidence="5">Magnesium-transporting ATPase, P-type 1</fullName>
        <ecNumber evidence="4">7.2.2.14</ecNumber>
    </recommendedName>
    <alternativeName>
        <fullName evidence="16">Mg(2+) transport ATPase, P-type 1</fullName>
    </alternativeName>
</protein>
<dbReference type="InterPro" id="IPR044492">
    <property type="entry name" value="P_typ_ATPase_HD_dom"/>
</dbReference>
<dbReference type="Pfam" id="PF13246">
    <property type="entry name" value="Cation_ATPase"/>
    <property type="match status" value="1"/>
</dbReference>
<dbReference type="InterPro" id="IPR023214">
    <property type="entry name" value="HAD_sf"/>
</dbReference>
<evidence type="ECO:0000256" key="13">
    <source>
        <dbReference type="ARBA" id="ARBA00022967"/>
    </source>
</evidence>
<dbReference type="SUPFAM" id="SSF81665">
    <property type="entry name" value="Calcium ATPase, transmembrane domain M"/>
    <property type="match status" value="1"/>
</dbReference>
<keyword evidence="7" id="KW-0997">Cell inner membrane</keyword>
<feature type="transmembrane region" description="Helical" evidence="19">
    <location>
        <begin position="832"/>
        <end position="853"/>
    </location>
</feature>
<dbReference type="NCBIfam" id="NF011702">
    <property type="entry name" value="PRK15122.1"/>
    <property type="match status" value="1"/>
</dbReference>
<evidence type="ECO:0000256" key="4">
    <source>
        <dbReference type="ARBA" id="ARBA00012786"/>
    </source>
</evidence>
<evidence type="ECO:0000256" key="1">
    <source>
        <dbReference type="ARBA" id="ARBA00003954"/>
    </source>
</evidence>
<dbReference type="AlphaFoldDB" id="A0A0A7FZF8"/>
<feature type="transmembrane region" description="Helical" evidence="19">
    <location>
        <begin position="796"/>
        <end position="820"/>
    </location>
</feature>
<evidence type="ECO:0000259" key="20">
    <source>
        <dbReference type="SMART" id="SM00831"/>
    </source>
</evidence>
<dbReference type="Gene3D" id="1.20.1110.10">
    <property type="entry name" value="Calcium-transporting ATPase, transmembrane domain"/>
    <property type="match status" value="1"/>
</dbReference>
<comment type="similarity">
    <text evidence="3">Belongs to the cation transport ATPase (P-type) (TC 3.A.3) family. Type IIIB subfamily.</text>
</comment>
<keyword evidence="13" id="KW-1278">Translocase</keyword>
<evidence type="ECO:0000256" key="17">
    <source>
        <dbReference type="ARBA" id="ARBA00047295"/>
    </source>
</evidence>
<evidence type="ECO:0000256" key="6">
    <source>
        <dbReference type="ARBA" id="ARBA00022475"/>
    </source>
</evidence>
<dbReference type="HOGENOM" id="CLU_002360_6_3_9"/>
<keyword evidence="12" id="KW-0460">Magnesium</keyword>
<dbReference type="SUPFAM" id="SSF56784">
    <property type="entry name" value="HAD-like"/>
    <property type="match status" value="1"/>
</dbReference>
<dbReference type="InterPro" id="IPR001757">
    <property type="entry name" value="P_typ_ATPase"/>
</dbReference>
<keyword evidence="8" id="KW-0597">Phosphoprotein</keyword>
<evidence type="ECO:0000256" key="12">
    <source>
        <dbReference type="ARBA" id="ARBA00022842"/>
    </source>
</evidence>
<dbReference type="InterPro" id="IPR006415">
    <property type="entry name" value="P-type_ATPase_IIIB"/>
</dbReference>
<dbReference type="InterPro" id="IPR006068">
    <property type="entry name" value="ATPase_P-typ_cation-transptr_C"/>
</dbReference>
<accession>A0A0A7FZF8</accession>
<dbReference type="EC" id="7.2.2.14" evidence="4"/>
<dbReference type="GO" id="GO:0005886">
    <property type="term" value="C:plasma membrane"/>
    <property type="evidence" value="ECO:0007669"/>
    <property type="project" value="UniProtKB-SubCell"/>
</dbReference>
<feature type="domain" description="Cation-transporting P-type ATPase N-terminal" evidence="20">
    <location>
        <begin position="26"/>
        <end position="99"/>
    </location>
</feature>
<dbReference type="SMART" id="SM00831">
    <property type="entry name" value="Cation_ATPase_N"/>
    <property type="match status" value="1"/>
</dbReference>
<dbReference type="Gene3D" id="3.40.50.1000">
    <property type="entry name" value="HAD superfamily/HAD-like"/>
    <property type="match status" value="1"/>
</dbReference>
<keyword evidence="14 19" id="KW-1133">Transmembrane helix</keyword>
<keyword evidence="10" id="KW-0547">Nucleotide-binding</keyword>
<comment type="subcellular location">
    <subcellularLocation>
        <location evidence="2">Cell inner membrane</location>
        <topology evidence="2">Multi-pass membrane protein</topology>
    </subcellularLocation>
</comment>
<organism evidence="21 22">
    <name type="scientific">Clostridium baratii str. Sullivan</name>
    <dbReference type="NCBI Taxonomy" id="1415775"/>
    <lineage>
        <taxon>Bacteria</taxon>
        <taxon>Bacillati</taxon>
        <taxon>Bacillota</taxon>
        <taxon>Clostridia</taxon>
        <taxon>Eubacteriales</taxon>
        <taxon>Clostridiaceae</taxon>
        <taxon>Clostridium</taxon>
    </lineage>
</organism>
<dbReference type="SFLD" id="SFLDS00003">
    <property type="entry name" value="Haloacid_Dehalogenase"/>
    <property type="match status" value="1"/>
</dbReference>
<evidence type="ECO:0000256" key="7">
    <source>
        <dbReference type="ARBA" id="ARBA00022519"/>
    </source>
</evidence>
<evidence type="ECO:0000313" key="22">
    <source>
        <dbReference type="Proteomes" id="UP000030635"/>
    </source>
</evidence>
<dbReference type="KEGG" id="cbv:U729_677"/>
<dbReference type="InterPro" id="IPR023298">
    <property type="entry name" value="ATPase_P-typ_TM_dom_sf"/>
</dbReference>
<evidence type="ECO:0000256" key="10">
    <source>
        <dbReference type="ARBA" id="ARBA00022741"/>
    </source>
</evidence>
<dbReference type="Pfam" id="PF00690">
    <property type="entry name" value="Cation_ATPase_N"/>
    <property type="match status" value="1"/>
</dbReference>
<dbReference type="InterPro" id="IPR004014">
    <property type="entry name" value="ATPase_P-typ_cation-transptr_N"/>
</dbReference>
<dbReference type="RefSeq" id="WP_039311626.1">
    <property type="nucleotide sequence ID" value="NZ_CP006905.1"/>
</dbReference>
<evidence type="ECO:0000256" key="3">
    <source>
        <dbReference type="ARBA" id="ARBA00008746"/>
    </source>
</evidence>
<dbReference type="Gene3D" id="2.70.150.10">
    <property type="entry name" value="Calcium-transporting ATPase, cytoplasmic transduction domain A"/>
    <property type="match status" value="1"/>
</dbReference>
<feature type="coiled-coil region" evidence="18">
    <location>
        <begin position="29"/>
        <end position="56"/>
    </location>
</feature>
<keyword evidence="21" id="KW-0378">Hydrolase</keyword>
<dbReference type="Pfam" id="PF00122">
    <property type="entry name" value="E1-E2_ATPase"/>
    <property type="match status" value="1"/>
</dbReference>
<dbReference type="PRINTS" id="PR01836">
    <property type="entry name" value="MGATPASE"/>
</dbReference>
<feature type="transmembrane region" description="Helical" evidence="19">
    <location>
        <begin position="273"/>
        <end position="294"/>
    </location>
</feature>
<keyword evidence="6" id="KW-1003">Cell membrane</keyword>
<evidence type="ECO:0000256" key="16">
    <source>
        <dbReference type="ARBA" id="ARBA00029806"/>
    </source>
</evidence>
<dbReference type="eggNOG" id="COG0474">
    <property type="taxonomic scope" value="Bacteria"/>
</dbReference>
<proteinExistence type="inferred from homology"/>
<name>A0A0A7FZF8_9CLOT</name>
<evidence type="ECO:0000313" key="21">
    <source>
        <dbReference type="EMBL" id="AIY84993.1"/>
    </source>
</evidence>
<evidence type="ECO:0000256" key="14">
    <source>
        <dbReference type="ARBA" id="ARBA00022989"/>
    </source>
</evidence>
<dbReference type="InterPro" id="IPR059000">
    <property type="entry name" value="ATPase_P-type_domA"/>
</dbReference>
<dbReference type="GO" id="GO:0016887">
    <property type="term" value="F:ATP hydrolysis activity"/>
    <property type="evidence" value="ECO:0007669"/>
    <property type="project" value="InterPro"/>
</dbReference>
<comment type="catalytic activity">
    <reaction evidence="17">
        <text>Mg(2+)(out) + ATP + H2O = Mg(2+)(in) + ADP + phosphate + H(+)</text>
        <dbReference type="Rhea" id="RHEA:10260"/>
        <dbReference type="ChEBI" id="CHEBI:15377"/>
        <dbReference type="ChEBI" id="CHEBI:15378"/>
        <dbReference type="ChEBI" id="CHEBI:18420"/>
        <dbReference type="ChEBI" id="CHEBI:30616"/>
        <dbReference type="ChEBI" id="CHEBI:43474"/>
        <dbReference type="ChEBI" id="CHEBI:456216"/>
        <dbReference type="EC" id="7.2.2.14"/>
    </reaction>
</comment>
<comment type="function">
    <text evidence="1">Mediates magnesium influx to the cytosol.</text>
</comment>
<dbReference type="OrthoDB" id="9760364at2"/>
<feature type="transmembrane region" description="Helical" evidence="19">
    <location>
        <begin position="766"/>
        <end position="784"/>
    </location>
</feature>
<dbReference type="InterPro" id="IPR036412">
    <property type="entry name" value="HAD-like_sf"/>
</dbReference>
<keyword evidence="22" id="KW-1185">Reference proteome</keyword>
<keyword evidence="11" id="KW-0067">ATP-binding</keyword>
<reference evidence="21 22" key="1">
    <citation type="journal article" date="2015" name="Infect. Genet. Evol.">
        <title>Genomic sequences of six botulinum neurotoxin-producing strains representing three clostridial species illustrate the mobility and diversity of botulinum neurotoxin genes.</title>
        <authorList>
            <person name="Smith T.J."/>
            <person name="Hill K.K."/>
            <person name="Xie G."/>
            <person name="Foley B.T."/>
            <person name="Williamson C.H."/>
            <person name="Foster J.T."/>
            <person name="Johnson S.L."/>
            <person name="Chertkov O."/>
            <person name="Teshima H."/>
            <person name="Gibbons H.S."/>
            <person name="Johnsky L.A."/>
            <person name="Karavis M.A."/>
            <person name="Smith L.A."/>
        </authorList>
    </citation>
    <scope>NUCLEOTIDE SEQUENCE [LARGE SCALE GENOMIC DNA]</scope>
    <source>
        <strain evidence="21 22">Sullivan</strain>
    </source>
</reference>
<feature type="transmembrane region" description="Helical" evidence="19">
    <location>
        <begin position="109"/>
        <end position="128"/>
    </location>
</feature>
<feature type="transmembrane region" description="Helical" evidence="19">
    <location>
        <begin position="686"/>
        <end position="708"/>
    </location>
</feature>
<dbReference type="SUPFAM" id="SSF81653">
    <property type="entry name" value="Calcium ATPase, transduction domain A"/>
    <property type="match status" value="1"/>
</dbReference>
<dbReference type="EMBL" id="CP006905">
    <property type="protein sequence ID" value="AIY84993.1"/>
    <property type="molecule type" value="Genomic_DNA"/>
</dbReference>
<evidence type="ECO:0000256" key="11">
    <source>
        <dbReference type="ARBA" id="ARBA00022840"/>
    </source>
</evidence>
<dbReference type="GO" id="GO:0015444">
    <property type="term" value="F:P-type magnesium transporter activity"/>
    <property type="evidence" value="ECO:0007669"/>
    <property type="project" value="UniProtKB-EC"/>
</dbReference>
<keyword evidence="18" id="KW-0175">Coiled coil</keyword>